<accession>A0A6S7FJZ8</accession>
<comment type="caution">
    <text evidence="1">The sequence shown here is derived from an EMBL/GenBank/DDBJ whole genome shotgun (WGS) entry which is preliminary data.</text>
</comment>
<evidence type="ECO:0000313" key="2">
    <source>
        <dbReference type="Proteomes" id="UP001152795"/>
    </source>
</evidence>
<reference evidence="1" key="1">
    <citation type="submission" date="2020-04" db="EMBL/GenBank/DDBJ databases">
        <authorList>
            <person name="Alioto T."/>
            <person name="Alioto T."/>
            <person name="Gomez Garrido J."/>
        </authorList>
    </citation>
    <scope>NUCLEOTIDE SEQUENCE</scope>
    <source>
        <strain evidence="1">A484AB</strain>
    </source>
</reference>
<name>A0A6S7FJZ8_PARCT</name>
<dbReference type="AlphaFoldDB" id="A0A6S7FJZ8"/>
<sequence length="266" mass="30500">METNAKRKHPERGFYASLKDGVCLKPKRVACKRLRKADQAKFYPIEIVERDKVKVHYIGYPAKDDEWRSCYELKGNGDFGQVIQRYLPDRYYAARPLVLGACKKVCDAILLRKFLKKEERGIYPEILESEFSLLRRSKKRKNRVEFGELYYRQIEIEKSTALKLAKGNFDATMTLSDNAISDIQWWIFHAHLSKKAIDHGSIDVVMTTDASLLGWGASKGQTSVGVDNVLADKASQVFDDTTEWKLNEAVSIKLWGKPEMTCLLPD</sequence>
<evidence type="ECO:0000313" key="1">
    <source>
        <dbReference type="EMBL" id="CAB3979618.1"/>
    </source>
</evidence>
<keyword evidence="2" id="KW-1185">Reference proteome</keyword>
<organism evidence="1 2">
    <name type="scientific">Paramuricea clavata</name>
    <name type="common">Red gorgonian</name>
    <name type="synonym">Violescent sea-whip</name>
    <dbReference type="NCBI Taxonomy" id="317549"/>
    <lineage>
        <taxon>Eukaryota</taxon>
        <taxon>Metazoa</taxon>
        <taxon>Cnidaria</taxon>
        <taxon>Anthozoa</taxon>
        <taxon>Octocorallia</taxon>
        <taxon>Malacalcyonacea</taxon>
        <taxon>Plexauridae</taxon>
        <taxon>Paramuricea</taxon>
    </lineage>
</organism>
<protein>
    <submittedName>
        <fullName evidence="1">Uncharacterized protein</fullName>
    </submittedName>
</protein>
<dbReference type="EMBL" id="CACRXK020000214">
    <property type="protein sequence ID" value="CAB3979618.1"/>
    <property type="molecule type" value="Genomic_DNA"/>
</dbReference>
<gene>
    <name evidence="1" type="ORF">PACLA_8A063885</name>
</gene>
<proteinExistence type="predicted"/>
<dbReference type="Proteomes" id="UP001152795">
    <property type="component" value="Unassembled WGS sequence"/>
</dbReference>